<sequence length="852" mass="97571">MSLPIEPLVLSEKEKNEDTNDLVTRLKLATLKTNKQGKAHHNEFTIFGSDITLDGWRFNEFDYAKTKISLPTNSRGLFTKTYEDGTSKIITRGYDKFFNINEKPQTKPDWISEHTIGPYEVTLKENGCIIFVSGLQDGTIVVSSKNSTGDRSDLSRNHAKVGQDYLLKQLEEKGIAVELLAKTLYELNVTAVAEYCDDEFEEHVLEYPKDKAGLFLHGLNVNKPVFKSYPMEQVCKFADAFGFNKVEYLMKDNSAELFEFLDGCSTTGTYNGREIEGFVVRCKLKDTGFTFFFKYKFEEPYLLYRQLRELTRMLIRGKSVREMRINKHKKVSLEYLSFIKPLLVENTKLADDFLQGHGIIALRKLFLQQCGMKGYEIANEEDTEDERMKELELQLSNISLTDVIYKFVIVNVAVLGCGKTTTSIILSKLLPKCGHVQSDNITKPVKDKLTRMALETLKDHDMVIIDRGNHLLRERKQIFDEFEDLYHEYLPINTKFKFVCLNYVSNKHSPELWNLTRNRIIKRGDNHQTIKAETQGIKFAESIMKGFINRFQPVDVDHEPDSKFNVIIDLDVHSNESSKSNAVKVLNALFEYYPEVVSPVSDEKVEQAFQEALDHKPELTIKVGKAKAKKIKPVYIGIRLGDKDKARVMDEIEQLLARCAAKNNHPVDMSTWVTLKQLGRIPMNLHVTLAHIASTRDKKLGKIWNRYINEYFSKFIQELNKKLPDELNGSVQTLPNTKAHIRLKSLCISEKLACVEVEIVAIINESQSITVESTNAYPHITMGTVDQTIPAVESNLLLQELIRHCGSSEIAEAPDGPAKNQISADEENFNRKYLYKFPPDILFEDLNLFLQF</sequence>
<dbReference type="SUPFAM" id="SSF52540">
    <property type="entry name" value="P-loop containing nucleoside triphosphate hydrolases"/>
    <property type="match status" value="1"/>
</dbReference>
<feature type="domain" description="tRNA ligase phosphodiesterase" evidence="3">
    <location>
        <begin position="577"/>
        <end position="804"/>
    </location>
</feature>
<dbReference type="GO" id="GO:0005634">
    <property type="term" value="C:nucleus"/>
    <property type="evidence" value="ECO:0007669"/>
    <property type="project" value="TreeGrafter"/>
</dbReference>
<evidence type="ECO:0000313" key="6">
    <source>
        <dbReference type="EMBL" id="ANZ76434.1"/>
    </source>
</evidence>
<dbReference type="EC" id="6.5.1.3" evidence="1"/>
<dbReference type="Pfam" id="PF08303">
    <property type="entry name" value="tRNA_lig_kinase"/>
    <property type="match status" value="1"/>
</dbReference>
<dbReference type="PANTHER" id="PTHR32004">
    <property type="entry name" value="TRNA LIGASE"/>
    <property type="match status" value="1"/>
</dbReference>
<dbReference type="EMBL" id="CP014586">
    <property type="protein sequence ID" value="ANZ76434.1"/>
    <property type="molecule type" value="Genomic_DNA"/>
</dbReference>
<dbReference type="PIRSF" id="PIRSF019634">
    <property type="entry name" value="tRNA_lig_yeast"/>
    <property type="match status" value="1"/>
</dbReference>
<dbReference type="Proteomes" id="UP000094565">
    <property type="component" value="Chromosome 3"/>
</dbReference>
<feature type="active site" description="N6-AMP-lysine intermediate" evidence="2">
    <location>
        <position position="124"/>
    </location>
</feature>
<dbReference type="InterPro" id="IPR027417">
    <property type="entry name" value="P-loop_NTPase"/>
</dbReference>
<proteinExistence type="inferred from homology"/>
<organism evidence="6 7">
    <name type="scientific">Komagataella pastoris</name>
    <name type="common">Yeast</name>
    <name type="synonym">Pichia pastoris</name>
    <dbReference type="NCBI Taxonomy" id="4922"/>
    <lineage>
        <taxon>Eukaryota</taxon>
        <taxon>Fungi</taxon>
        <taxon>Dikarya</taxon>
        <taxon>Ascomycota</taxon>
        <taxon>Saccharomycotina</taxon>
        <taxon>Pichiomycetes</taxon>
        <taxon>Pichiales</taxon>
        <taxon>Pichiaceae</taxon>
        <taxon>Komagataella</taxon>
    </lineage>
</organism>
<dbReference type="InterPro" id="IPR019039">
    <property type="entry name" value="T4-Rnl1-like_N"/>
</dbReference>
<dbReference type="AlphaFoldDB" id="A0A1B2JEE8"/>
<accession>A0A1B2JEE8</accession>
<name>A0A1B2JEE8_PICPA</name>
<evidence type="ECO:0000256" key="2">
    <source>
        <dbReference type="PIRSR" id="PIRSR019634-50"/>
    </source>
</evidence>
<evidence type="ECO:0000259" key="5">
    <source>
        <dbReference type="Pfam" id="PF09511"/>
    </source>
</evidence>
<keyword evidence="7" id="KW-1185">Reference proteome</keyword>
<dbReference type="GO" id="GO:0051730">
    <property type="term" value="F:GTP-dependent polyribonucleotide 5'-hydroxyl-kinase activity"/>
    <property type="evidence" value="ECO:0007669"/>
    <property type="project" value="InterPro"/>
</dbReference>
<dbReference type="GO" id="GO:0003972">
    <property type="term" value="F:RNA ligase (ATP) activity"/>
    <property type="evidence" value="ECO:0007669"/>
    <property type="project" value="UniProtKB-UniRule"/>
</dbReference>
<dbReference type="Pfam" id="PF09511">
    <property type="entry name" value="RNA_lig_T4_1"/>
    <property type="match status" value="1"/>
</dbReference>
<reference evidence="6 7" key="1">
    <citation type="submission" date="2016-02" db="EMBL/GenBank/DDBJ databases">
        <title>Comparative genomic and transcriptomic foundation for Pichia pastoris.</title>
        <authorList>
            <person name="Love K.R."/>
            <person name="Shah K.A."/>
            <person name="Whittaker C.A."/>
            <person name="Wu J."/>
            <person name="Bartlett M.C."/>
            <person name="Ma D."/>
            <person name="Leeson R.L."/>
            <person name="Priest M."/>
            <person name="Young S.K."/>
            <person name="Love J.C."/>
        </authorList>
    </citation>
    <scope>NUCLEOTIDE SEQUENCE [LARGE SCALE GENOMIC DNA]</scope>
    <source>
        <strain evidence="6 7">ATCC 28485</strain>
    </source>
</reference>
<dbReference type="GO" id="GO:0005524">
    <property type="term" value="F:ATP binding"/>
    <property type="evidence" value="ECO:0007669"/>
    <property type="project" value="UniProtKB-UniRule"/>
</dbReference>
<dbReference type="Pfam" id="PF08302">
    <property type="entry name" value="tRNA_lig_CPD"/>
    <property type="match status" value="1"/>
</dbReference>
<keyword evidence="1" id="KW-0436">Ligase</keyword>
<feature type="domain" description="tRNA ligase kinase" evidence="4">
    <location>
        <begin position="408"/>
        <end position="572"/>
    </location>
</feature>
<dbReference type="InterPro" id="IPR012387">
    <property type="entry name" value="Trl1_fun"/>
</dbReference>
<dbReference type="GO" id="GO:0006388">
    <property type="term" value="P:tRNA splicing, via endonucleolytic cleavage and ligation"/>
    <property type="evidence" value="ECO:0007669"/>
    <property type="project" value="UniProtKB-UniRule"/>
</dbReference>
<dbReference type="OrthoDB" id="276239at2759"/>
<feature type="domain" description="T4 RNA ligase 1-like N-terminal" evidence="5">
    <location>
        <begin position="74"/>
        <end position="302"/>
    </location>
</feature>
<dbReference type="Gene3D" id="3.40.50.300">
    <property type="entry name" value="P-loop containing nucleotide triphosphate hydrolases"/>
    <property type="match status" value="1"/>
</dbReference>
<comment type="similarity">
    <text evidence="1">Belongs to the TRL1 family.</text>
</comment>
<gene>
    <name evidence="6" type="ORF">ATY40_BA7503929</name>
</gene>
<evidence type="ECO:0000313" key="7">
    <source>
        <dbReference type="Proteomes" id="UP000094565"/>
    </source>
</evidence>
<dbReference type="InterPro" id="IPR015965">
    <property type="entry name" value="tRNA_lig_PDEase"/>
</dbReference>
<evidence type="ECO:0000259" key="4">
    <source>
        <dbReference type="Pfam" id="PF08303"/>
    </source>
</evidence>
<dbReference type="GO" id="GO:0008081">
    <property type="term" value="F:phosphoric diester hydrolase activity"/>
    <property type="evidence" value="ECO:0007669"/>
    <property type="project" value="InterPro"/>
</dbReference>
<evidence type="ECO:0000259" key="3">
    <source>
        <dbReference type="Pfam" id="PF08302"/>
    </source>
</evidence>
<dbReference type="InterPro" id="IPR015966">
    <property type="entry name" value="tRNA_lig_kin_fungi"/>
</dbReference>
<protein>
    <recommendedName>
        <fullName evidence="1">tRNA ligase</fullName>
        <ecNumber evidence="1">6.5.1.3</ecNumber>
    </recommendedName>
</protein>
<dbReference type="PANTHER" id="PTHR32004:SF1">
    <property type="entry name" value="TRNA LIGASE"/>
    <property type="match status" value="1"/>
</dbReference>
<keyword evidence="1" id="KW-0819">tRNA processing</keyword>
<evidence type="ECO:0000256" key="1">
    <source>
        <dbReference type="PIRNR" id="PIRNR019634"/>
    </source>
</evidence>
<comment type="catalytic activity">
    <reaction evidence="1">
        <text>ATP + (ribonucleotide)n-3'-hydroxyl + 5'-phospho-(ribonucleotide)m = (ribonucleotide)n+m + AMP + diphosphate.</text>
        <dbReference type="EC" id="6.5.1.3"/>
    </reaction>
</comment>